<dbReference type="EMBL" id="JBHFNS010000087">
    <property type="protein sequence ID" value="MFB2938371.1"/>
    <property type="molecule type" value="Genomic_DNA"/>
</dbReference>
<evidence type="ECO:0000313" key="1">
    <source>
        <dbReference type="EMBL" id="MFB2938371.1"/>
    </source>
</evidence>
<proteinExistence type="predicted"/>
<evidence type="ECO:0000313" key="2">
    <source>
        <dbReference type="Proteomes" id="UP001576776"/>
    </source>
</evidence>
<comment type="caution">
    <text evidence="1">The sequence shown here is derived from an EMBL/GenBank/DDBJ whole genome shotgun (WGS) entry which is preliminary data.</text>
</comment>
<protein>
    <recommendedName>
        <fullName evidence="3">Portal protein</fullName>
    </recommendedName>
</protein>
<reference evidence="1 2" key="1">
    <citation type="submission" date="2024-09" db="EMBL/GenBank/DDBJ databases">
        <title>Floridaenema gen nov. (Aerosakkonemataceae, Aerosakkonematales ord. nov., Cyanobacteria) from benthic tropical and subtropical fresh waters, with the description of four new species.</title>
        <authorList>
            <person name="Moretto J.A."/>
            <person name="Berthold D.E."/>
            <person name="Lefler F.W."/>
            <person name="Huang I.-S."/>
            <person name="Laughinghouse H. IV."/>
        </authorList>
    </citation>
    <scope>NUCLEOTIDE SEQUENCE [LARGE SCALE GENOMIC DNA]</scope>
    <source>
        <strain evidence="1 2">BLCC-F154</strain>
    </source>
</reference>
<evidence type="ECO:0008006" key="3">
    <source>
        <dbReference type="Google" id="ProtNLM"/>
    </source>
</evidence>
<keyword evidence="2" id="KW-1185">Reference proteome</keyword>
<sequence length="543" mass="61825">MLPEKVLAKRLEQKHTDYDYYKEAWETIAQLREGSPAILKNATKYCPRRPGEAEDIYQIRLSKLSYTPLMSYHIFQYVSKLISAPVYLSGVENESYWAKWRSSVDAKGLDELGFLSNIFSCLLYFGRCYIALDLPSEVKKYRSHWEAQDDQTMPYVLLYEPLDVLNWFDDSWYITRQVETTGDALDEPKMLCRWLVRTKEEVSRYSAEVKVNSAGRPVEILSDTKWLPIDHPNAVVYQDSQWLHGLGRCPILCLELPSEAWIGKAVYRKQVQHLQIESAWTDTGTMAGIIQRLYTPTPPVAQTDPRVVYQPQPDYNQLSKADNAHILIGSNFEFKESSGSAIGNLSSQLEIIEGQLKYLASMSFASVTKGAVMQSGTSKGFDMAMMADAMKAYGAKVRQFYEDILQLVAKLSNSSEDIRVHGLSTYSVDNLETMLTQAEKLESLPLLPPTVKRIWYGKLVNLLVGTVSPDVSVKIEEELDSLLTQDLLDTQEEINDDRSVDEKPTLTKEYLMETQGISEKEAQIIMMMAYYDLTEDEAQEVLS</sequence>
<name>A0ABV4YIP6_9CYAN</name>
<accession>A0ABV4YIP6</accession>
<organism evidence="1 2">
    <name type="scientific">Floridaenema fluviatile BLCC-F154</name>
    <dbReference type="NCBI Taxonomy" id="3153640"/>
    <lineage>
        <taxon>Bacteria</taxon>
        <taxon>Bacillati</taxon>
        <taxon>Cyanobacteriota</taxon>
        <taxon>Cyanophyceae</taxon>
        <taxon>Oscillatoriophycideae</taxon>
        <taxon>Aerosakkonematales</taxon>
        <taxon>Aerosakkonemataceae</taxon>
        <taxon>Floridanema</taxon>
        <taxon>Floridanema fluviatile</taxon>
    </lineage>
</organism>
<dbReference type="Proteomes" id="UP001576776">
    <property type="component" value="Unassembled WGS sequence"/>
</dbReference>
<dbReference type="RefSeq" id="WP_413259852.1">
    <property type="nucleotide sequence ID" value="NZ_JBHFNS010000087.1"/>
</dbReference>
<gene>
    <name evidence="1" type="ORF">ACE1B6_24250</name>
</gene>